<evidence type="ECO:0000256" key="1">
    <source>
        <dbReference type="ARBA" id="ARBA00022598"/>
    </source>
</evidence>
<reference evidence="2 3" key="1">
    <citation type="journal article" name="Sci. Rep.">
        <title>Genome-scale phylogenetic analyses confirm Olpidium as the closest living zoosporic fungus to the non-flagellated, terrestrial fungi.</title>
        <authorList>
            <person name="Chang Y."/>
            <person name="Rochon D."/>
            <person name="Sekimoto S."/>
            <person name="Wang Y."/>
            <person name="Chovatia M."/>
            <person name="Sandor L."/>
            <person name="Salamov A."/>
            <person name="Grigoriev I.V."/>
            <person name="Stajich J.E."/>
            <person name="Spatafora J.W."/>
        </authorList>
    </citation>
    <scope>NUCLEOTIDE SEQUENCE [LARGE SCALE GENOMIC DNA]</scope>
    <source>
        <strain evidence="2">S191</strain>
    </source>
</reference>
<keyword evidence="3" id="KW-1185">Reference proteome</keyword>
<evidence type="ECO:0000313" key="2">
    <source>
        <dbReference type="EMBL" id="KAG5456442.1"/>
    </source>
</evidence>
<comment type="caution">
    <text evidence="2">The sequence shown here is derived from an EMBL/GenBank/DDBJ whole genome shotgun (WGS) entry which is preliminary data.</text>
</comment>
<organism evidence="2 3">
    <name type="scientific">Olpidium bornovanus</name>
    <dbReference type="NCBI Taxonomy" id="278681"/>
    <lineage>
        <taxon>Eukaryota</taxon>
        <taxon>Fungi</taxon>
        <taxon>Fungi incertae sedis</taxon>
        <taxon>Olpidiomycota</taxon>
        <taxon>Olpidiomycotina</taxon>
        <taxon>Olpidiomycetes</taxon>
        <taxon>Olpidiales</taxon>
        <taxon>Olpidiaceae</taxon>
        <taxon>Olpidium</taxon>
    </lineage>
</organism>
<dbReference type="PANTHER" id="PTHR43785:SF12">
    <property type="entry name" value="TYPE-1 GLUTAMINE SYNTHETASE 2"/>
    <property type="match status" value="1"/>
</dbReference>
<evidence type="ECO:0000313" key="3">
    <source>
        <dbReference type="Proteomes" id="UP000673691"/>
    </source>
</evidence>
<sequence>MAKQEVLPLDVKSILSDDAKVFVAGVDIDGVLRGKLMDKDKFIGICENGFGANRGAVRLVALRWDIHDRPYPGGSYLSSDNSGFGDLIARPDLTTYRRLPWKDEEPFFLVDFFKAGGKRVEACPRGLLAAKMKEYQDLGFLPMCGAE</sequence>
<dbReference type="GO" id="GO:0006542">
    <property type="term" value="P:glutamine biosynthetic process"/>
    <property type="evidence" value="ECO:0007669"/>
    <property type="project" value="InterPro"/>
</dbReference>
<dbReference type="GO" id="GO:0004356">
    <property type="term" value="F:glutamine synthetase activity"/>
    <property type="evidence" value="ECO:0007669"/>
    <property type="project" value="InterPro"/>
</dbReference>
<proteinExistence type="predicted"/>
<dbReference type="OrthoDB" id="77835at2759"/>
<dbReference type="Gene3D" id="3.10.20.70">
    <property type="entry name" value="Glutamine synthetase, N-terminal domain"/>
    <property type="match status" value="1"/>
</dbReference>
<dbReference type="EMBL" id="JAEFCI010011743">
    <property type="protein sequence ID" value="KAG5456442.1"/>
    <property type="molecule type" value="Genomic_DNA"/>
</dbReference>
<dbReference type="Proteomes" id="UP000673691">
    <property type="component" value="Unassembled WGS sequence"/>
</dbReference>
<dbReference type="PANTHER" id="PTHR43785">
    <property type="entry name" value="GAMMA-GLUTAMYLPUTRESCINE SYNTHETASE"/>
    <property type="match status" value="1"/>
</dbReference>
<dbReference type="AlphaFoldDB" id="A0A8H8DFZ6"/>
<accession>A0A8H8DFZ6</accession>
<dbReference type="SUPFAM" id="SSF54368">
    <property type="entry name" value="Glutamine synthetase, N-terminal domain"/>
    <property type="match status" value="1"/>
</dbReference>
<name>A0A8H8DFZ6_9FUNG</name>
<gene>
    <name evidence="2" type="ORF">BJ554DRAFT_3818</name>
</gene>
<dbReference type="InterPro" id="IPR036651">
    <property type="entry name" value="Gln_synt_N_sf"/>
</dbReference>
<protein>
    <recommendedName>
        <fullName evidence="4">Glutamine synthetase</fullName>
    </recommendedName>
</protein>
<evidence type="ECO:0008006" key="4">
    <source>
        <dbReference type="Google" id="ProtNLM"/>
    </source>
</evidence>
<keyword evidence="1" id="KW-0436">Ligase</keyword>